<proteinExistence type="predicted"/>
<name>A0A1G7W6K3_9SPHI</name>
<accession>A0A1G7W6K3</accession>
<keyword evidence="2" id="KW-1185">Reference proteome</keyword>
<gene>
    <name evidence="1" type="ORF">SAMN05421827_109120</name>
</gene>
<dbReference type="EMBL" id="FNCH01000009">
    <property type="protein sequence ID" value="SDG67546.1"/>
    <property type="molecule type" value="Genomic_DNA"/>
</dbReference>
<sequence>MERFSFIHSSDEIIVTSKNSGNTLFMLTVNNQFMGYVAKHNGEFVMQPGSKLSIDLYHEIVSGIKIGLEESK</sequence>
<evidence type="ECO:0000313" key="1">
    <source>
        <dbReference type="EMBL" id="SDG67546.1"/>
    </source>
</evidence>
<dbReference type="RefSeq" id="WP_090500534.1">
    <property type="nucleotide sequence ID" value="NZ_FNCH01000009.1"/>
</dbReference>
<dbReference type="AlphaFoldDB" id="A0A1G7W6K3"/>
<protein>
    <submittedName>
        <fullName evidence="1">Uncharacterized protein</fullName>
    </submittedName>
</protein>
<dbReference type="Proteomes" id="UP000199643">
    <property type="component" value="Unassembled WGS sequence"/>
</dbReference>
<reference evidence="2" key="1">
    <citation type="submission" date="2016-10" db="EMBL/GenBank/DDBJ databases">
        <authorList>
            <person name="Varghese N."/>
            <person name="Submissions S."/>
        </authorList>
    </citation>
    <scope>NUCLEOTIDE SEQUENCE [LARGE SCALE GENOMIC DNA]</scope>
    <source>
        <strain evidence="2">DSM 17933</strain>
    </source>
</reference>
<organism evidence="1 2">
    <name type="scientific">Pedobacter terrae</name>
    <dbReference type="NCBI Taxonomy" id="405671"/>
    <lineage>
        <taxon>Bacteria</taxon>
        <taxon>Pseudomonadati</taxon>
        <taxon>Bacteroidota</taxon>
        <taxon>Sphingobacteriia</taxon>
        <taxon>Sphingobacteriales</taxon>
        <taxon>Sphingobacteriaceae</taxon>
        <taxon>Pedobacter</taxon>
    </lineage>
</organism>
<evidence type="ECO:0000313" key="2">
    <source>
        <dbReference type="Proteomes" id="UP000199643"/>
    </source>
</evidence>